<feature type="transmembrane region" description="Helical" evidence="5">
    <location>
        <begin position="77"/>
        <end position="97"/>
    </location>
</feature>
<dbReference type="EMBL" id="JBBPBF010000004">
    <property type="protein sequence ID" value="KAK7614311.1"/>
    <property type="molecule type" value="Genomic_DNA"/>
</dbReference>
<dbReference type="InterPro" id="IPR007568">
    <property type="entry name" value="RTA1"/>
</dbReference>
<accession>A0ABR1NGJ1</accession>
<evidence type="ECO:0000313" key="6">
    <source>
        <dbReference type="EMBL" id="KAK7614311.1"/>
    </source>
</evidence>
<feature type="transmembrane region" description="Helical" evidence="5">
    <location>
        <begin position="50"/>
        <end position="70"/>
    </location>
</feature>
<gene>
    <name evidence="6" type="ORF">JOL62DRAFT_629067</name>
</gene>
<keyword evidence="4 5" id="KW-0472">Membrane</keyword>
<protein>
    <submittedName>
        <fullName evidence="6">Uncharacterized protein</fullName>
    </submittedName>
</protein>
<proteinExistence type="predicted"/>
<evidence type="ECO:0000256" key="5">
    <source>
        <dbReference type="SAM" id="Phobius"/>
    </source>
</evidence>
<sequence>MRTPSRWALPAKCATTALLSEYTLSSFNIRRPSAELHGREKNDYCKYDPSSAAGIIFAVLFGLFSALHLAQMLKMKTWYMVAFFLGAVFEVIAYVFRAVNTFEGYGHWTLVPFAIQAVVSPVAPSSLAASICMILGRIILLTEAEPLSMIRKRWLT</sequence>
<dbReference type="PANTHER" id="PTHR31465">
    <property type="entry name" value="PROTEIN RTA1-RELATED"/>
    <property type="match status" value="1"/>
</dbReference>
<evidence type="ECO:0000256" key="2">
    <source>
        <dbReference type="ARBA" id="ARBA00022692"/>
    </source>
</evidence>
<name>A0ABR1NGJ1_9PEZI</name>
<organism evidence="6 7">
    <name type="scientific">Phyllosticta paracitricarpa</name>
    <dbReference type="NCBI Taxonomy" id="2016321"/>
    <lineage>
        <taxon>Eukaryota</taxon>
        <taxon>Fungi</taxon>
        <taxon>Dikarya</taxon>
        <taxon>Ascomycota</taxon>
        <taxon>Pezizomycotina</taxon>
        <taxon>Dothideomycetes</taxon>
        <taxon>Dothideomycetes incertae sedis</taxon>
        <taxon>Botryosphaeriales</taxon>
        <taxon>Phyllostictaceae</taxon>
        <taxon>Phyllosticta</taxon>
    </lineage>
</organism>
<reference evidence="6 7" key="1">
    <citation type="submission" date="2024-04" db="EMBL/GenBank/DDBJ databases">
        <title>Phyllosticta paracitricarpa is synonymous to the EU quarantine fungus P. citricarpa based on phylogenomic analyses.</title>
        <authorList>
            <consortium name="Lawrence Berkeley National Laboratory"/>
            <person name="Van ingen-buijs V.A."/>
            <person name="Van westerhoven A.C."/>
            <person name="Haridas S."/>
            <person name="Skiadas P."/>
            <person name="Martin F."/>
            <person name="Groenewald J.Z."/>
            <person name="Crous P.W."/>
            <person name="Seidl M.F."/>
        </authorList>
    </citation>
    <scope>NUCLEOTIDE SEQUENCE [LARGE SCALE GENOMIC DNA]</scope>
    <source>
        <strain evidence="6 7">CBS 141358</strain>
    </source>
</reference>
<dbReference type="Proteomes" id="UP001367316">
    <property type="component" value="Unassembled WGS sequence"/>
</dbReference>
<evidence type="ECO:0000256" key="4">
    <source>
        <dbReference type="ARBA" id="ARBA00023136"/>
    </source>
</evidence>
<feature type="transmembrane region" description="Helical" evidence="5">
    <location>
        <begin position="117"/>
        <end position="142"/>
    </location>
</feature>
<keyword evidence="7" id="KW-1185">Reference proteome</keyword>
<keyword evidence="2 5" id="KW-0812">Transmembrane</keyword>
<comment type="subcellular location">
    <subcellularLocation>
        <location evidence="1">Membrane</location>
        <topology evidence="1">Multi-pass membrane protein</topology>
    </subcellularLocation>
</comment>
<evidence type="ECO:0000313" key="7">
    <source>
        <dbReference type="Proteomes" id="UP001367316"/>
    </source>
</evidence>
<dbReference type="Pfam" id="PF04479">
    <property type="entry name" value="RTA1"/>
    <property type="match status" value="1"/>
</dbReference>
<keyword evidence="3 5" id="KW-1133">Transmembrane helix</keyword>
<evidence type="ECO:0000256" key="3">
    <source>
        <dbReference type="ARBA" id="ARBA00022989"/>
    </source>
</evidence>
<comment type="caution">
    <text evidence="6">The sequence shown here is derived from an EMBL/GenBank/DDBJ whole genome shotgun (WGS) entry which is preliminary data.</text>
</comment>
<evidence type="ECO:0000256" key="1">
    <source>
        <dbReference type="ARBA" id="ARBA00004141"/>
    </source>
</evidence>
<dbReference type="PANTHER" id="PTHR31465:SF35">
    <property type="entry name" value="RTA1 DOMAIN PROTEIN-RELATED"/>
    <property type="match status" value="1"/>
</dbReference>